<feature type="domain" description="Carrier" evidence="9">
    <location>
        <begin position="3596"/>
        <end position="3671"/>
    </location>
</feature>
<dbReference type="EMBL" id="JBAWSX010000012">
    <property type="protein sequence ID" value="MEI4803295.1"/>
    <property type="molecule type" value="Genomic_DNA"/>
</dbReference>
<accession>A0ABU8FKT7</accession>
<evidence type="ECO:0000313" key="12">
    <source>
        <dbReference type="Proteomes" id="UP001372526"/>
    </source>
</evidence>
<evidence type="ECO:0000256" key="7">
    <source>
        <dbReference type="ARBA" id="ARBA00022898"/>
    </source>
</evidence>
<keyword evidence="5" id="KW-0808">Transferase</keyword>
<dbReference type="InterPro" id="IPR006162">
    <property type="entry name" value="Ppantetheine_attach_site"/>
</dbReference>
<dbReference type="Gene3D" id="2.30.38.10">
    <property type="entry name" value="Luciferase, Domain 3"/>
    <property type="match status" value="2"/>
</dbReference>
<dbReference type="Pfam" id="PF02801">
    <property type="entry name" value="Ketoacyl-synt_C"/>
    <property type="match status" value="1"/>
</dbReference>
<reference evidence="11 12" key="1">
    <citation type="submission" date="2024-01" db="EMBL/GenBank/DDBJ databases">
        <title>Seven novel Bacillus-like species.</title>
        <authorList>
            <person name="Liu G."/>
        </authorList>
    </citation>
    <scope>NUCLEOTIDE SEQUENCE [LARGE SCALE GENOMIC DNA]</scope>
    <source>
        <strain evidence="11 12">FJAT-51639</strain>
    </source>
</reference>
<dbReference type="InterPro" id="IPR010071">
    <property type="entry name" value="AA_adenyl_dom"/>
</dbReference>
<dbReference type="PROSITE" id="PS00012">
    <property type="entry name" value="PHOSPHOPANTETHEINE"/>
    <property type="match status" value="4"/>
</dbReference>
<dbReference type="Gene3D" id="1.10.1200.10">
    <property type="entry name" value="ACP-like"/>
    <property type="match status" value="5"/>
</dbReference>
<organism evidence="11 12">
    <name type="scientific">Bacillus bruguierae</name>
    <dbReference type="NCBI Taxonomy" id="3127667"/>
    <lineage>
        <taxon>Bacteria</taxon>
        <taxon>Bacillati</taxon>
        <taxon>Bacillota</taxon>
        <taxon>Bacilli</taxon>
        <taxon>Bacillales</taxon>
        <taxon>Bacillaceae</taxon>
        <taxon>Bacillus</taxon>
    </lineage>
</organism>
<dbReference type="NCBIfam" id="NF003417">
    <property type="entry name" value="PRK04813.1"/>
    <property type="match status" value="5"/>
</dbReference>
<feature type="domain" description="Carrier" evidence="9">
    <location>
        <begin position="4636"/>
        <end position="4710"/>
    </location>
</feature>
<evidence type="ECO:0000256" key="2">
    <source>
        <dbReference type="ARBA" id="ARBA00006432"/>
    </source>
</evidence>
<dbReference type="PANTHER" id="PTHR45527:SF1">
    <property type="entry name" value="FATTY ACID SYNTHASE"/>
    <property type="match status" value="1"/>
</dbReference>
<dbReference type="Pfam" id="PF00202">
    <property type="entry name" value="Aminotran_3"/>
    <property type="match status" value="1"/>
</dbReference>
<evidence type="ECO:0000259" key="10">
    <source>
        <dbReference type="PROSITE" id="PS52004"/>
    </source>
</evidence>
<dbReference type="PROSITE" id="PS00606">
    <property type="entry name" value="KS3_1"/>
    <property type="match status" value="1"/>
</dbReference>
<dbReference type="Pfam" id="PF22621">
    <property type="entry name" value="CurL-like_PKS_C"/>
    <property type="match status" value="1"/>
</dbReference>
<feature type="domain" description="Carrier" evidence="9">
    <location>
        <begin position="580"/>
        <end position="655"/>
    </location>
</feature>
<dbReference type="InterPro" id="IPR015421">
    <property type="entry name" value="PyrdxlP-dep_Trfase_major"/>
</dbReference>
<evidence type="ECO:0000313" key="11">
    <source>
        <dbReference type="EMBL" id="MEI4803295.1"/>
    </source>
</evidence>
<dbReference type="Gene3D" id="3.40.47.10">
    <property type="match status" value="1"/>
</dbReference>
<comment type="caution">
    <text evidence="11">The sequence shown here is derived from an EMBL/GenBank/DDBJ whole genome shotgun (WGS) entry which is preliminary data.</text>
</comment>
<dbReference type="SUPFAM" id="SSF52777">
    <property type="entry name" value="CoA-dependent acyltransferases"/>
    <property type="match status" value="8"/>
</dbReference>
<dbReference type="InterPro" id="IPR025110">
    <property type="entry name" value="AMP-bd_C"/>
</dbReference>
<dbReference type="SMART" id="SM00823">
    <property type="entry name" value="PKS_PP"/>
    <property type="match status" value="4"/>
</dbReference>
<keyword evidence="12" id="KW-1185">Reference proteome</keyword>
<protein>
    <submittedName>
        <fullName evidence="11">Amino acid adenylation domain-containing protein</fullName>
    </submittedName>
</protein>
<dbReference type="InterPro" id="IPR020841">
    <property type="entry name" value="PKS_Beta-ketoAc_synthase_dom"/>
</dbReference>
<dbReference type="InterPro" id="IPR049704">
    <property type="entry name" value="Aminotrans_3_PPA_site"/>
</dbReference>
<dbReference type="Pfam" id="PF00550">
    <property type="entry name" value="PP-binding"/>
    <property type="match status" value="5"/>
</dbReference>
<dbReference type="InterPro" id="IPR023213">
    <property type="entry name" value="CAT-like_dom_sf"/>
</dbReference>
<gene>
    <name evidence="11" type="ORF">WAZ07_18780</name>
</gene>
<dbReference type="SUPFAM" id="SSF56801">
    <property type="entry name" value="Acetyl-CoA synthetase-like"/>
    <property type="match status" value="4"/>
</dbReference>
<dbReference type="SUPFAM" id="SSF53901">
    <property type="entry name" value="Thiolase-like"/>
    <property type="match status" value="1"/>
</dbReference>
<name>A0ABU8FKT7_9BACI</name>
<evidence type="ECO:0000256" key="5">
    <source>
        <dbReference type="ARBA" id="ARBA00022679"/>
    </source>
</evidence>
<evidence type="ECO:0000256" key="1">
    <source>
        <dbReference type="ARBA" id="ARBA00001957"/>
    </source>
</evidence>
<dbReference type="Gene3D" id="3.30.559.30">
    <property type="entry name" value="Nonribosomal peptide synthetase, condensation domain"/>
    <property type="match status" value="4"/>
</dbReference>
<feature type="domain" description="Ketosynthase family 3 (KS3)" evidence="10">
    <location>
        <begin position="671"/>
        <end position="1094"/>
    </location>
</feature>
<keyword evidence="4" id="KW-0597">Phosphoprotein</keyword>
<dbReference type="CDD" id="cd00610">
    <property type="entry name" value="OAT_like"/>
    <property type="match status" value="1"/>
</dbReference>
<proteinExistence type="inferred from homology"/>
<dbReference type="InterPro" id="IPR018201">
    <property type="entry name" value="Ketoacyl_synth_AS"/>
</dbReference>
<dbReference type="Gene3D" id="3.90.1150.10">
    <property type="entry name" value="Aspartate Aminotransferase, domain 1"/>
    <property type="match status" value="1"/>
</dbReference>
<dbReference type="PANTHER" id="PTHR45527">
    <property type="entry name" value="NONRIBOSOMAL PEPTIDE SYNTHETASE"/>
    <property type="match status" value="1"/>
</dbReference>
<evidence type="ECO:0000256" key="8">
    <source>
        <dbReference type="ARBA" id="ARBA00023194"/>
    </source>
</evidence>
<dbReference type="Pfam" id="PF13193">
    <property type="entry name" value="AMP-binding_C"/>
    <property type="match status" value="2"/>
</dbReference>
<dbReference type="PROSITE" id="PS00455">
    <property type="entry name" value="AMP_BINDING"/>
    <property type="match status" value="3"/>
</dbReference>
<dbReference type="InterPro" id="IPR045851">
    <property type="entry name" value="AMP-bd_C_sf"/>
</dbReference>
<feature type="domain" description="Carrier" evidence="9">
    <location>
        <begin position="2574"/>
        <end position="2649"/>
    </location>
</feature>
<dbReference type="InterPro" id="IPR036736">
    <property type="entry name" value="ACP-like_sf"/>
</dbReference>
<dbReference type="InterPro" id="IPR015424">
    <property type="entry name" value="PyrdxlP-dep_Trfase"/>
</dbReference>
<dbReference type="InterPro" id="IPR014030">
    <property type="entry name" value="Ketoacyl_synth_N"/>
</dbReference>
<dbReference type="CDD" id="cd19534">
    <property type="entry name" value="E_NRPS"/>
    <property type="match status" value="1"/>
</dbReference>
<dbReference type="SMART" id="SM00825">
    <property type="entry name" value="PKS_KS"/>
    <property type="match status" value="1"/>
</dbReference>
<dbReference type="Gene3D" id="3.40.50.980">
    <property type="match status" value="4"/>
</dbReference>
<evidence type="ECO:0000259" key="9">
    <source>
        <dbReference type="PROSITE" id="PS50075"/>
    </source>
</evidence>
<dbReference type="PROSITE" id="PS00600">
    <property type="entry name" value="AA_TRANSFER_CLASS_3"/>
    <property type="match status" value="1"/>
</dbReference>
<dbReference type="InterPro" id="IPR001242">
    <property type="entry name" value="Condensation_dom"/>
</dbReference>
<dbReference type="Gene3D" id="3.40.640.10">
    <property type="entry name" value="Type I PLP-dependent aspartate aminotransferase-like (Major domain)"/>
    <property type="match status" value="1"/>
</dbReference>
<dbReference type="InterPro" id="IPR009081">
    <property type="entry name" value="PP-bd_ACP"/>
</dbReference>
<dbReference type="InterPro" id="IPR014031">
    <property type="entry name" value="Ketoacyl_synth_C"/>
</dbReference>
<keyword evidence="8" id="KW-0045">Antibiotic biosynthesis</keyword>
<dbReference type="CDD" id="cd05930">
    <property type="entry name" value="A_NRPS"/>
    <property type="match status" value="2"/>
</dbReference>
<evidence type="ECO:0000256" key="3">
    <source>
        <dbReference type="ARBA" id="ARBA00022450"/>
    </source>
</evidence>
<dbReference type="Gene3D" id="1.10.1240.100">
    <property type="match status" value="1"/>
</dbReference>
<evidence type="ECO:0000256" key="4">
    <source>
        <dbReference type="ARBA" id="ARBA00022553"/>
    </source>
</evidence>
<sequence length="5185" mass="590062">MLANQTLVDVIVGLKNENKTGITFVENGKEETFLSYRELYMESMNVLANLQLRGLKPGDELVFQINENDQRAFSTVYWACILGGIIAVPVTVGSNSIHRKKLFNIWKIMNNPHIITTQQIIDKLFFYTKELDDIAIINEINQKAILIEEFHDSTVEASINQANQEDIAMIQFSSGSTGSPKGVTLTHKNLIYNTKALNARMEVGIEDSFLTWMPLTHDMGLIAFHIAPLVAGVNQTLMPTALFIRRPLLWITKAHDHKATILSSPNFGYKYFLERVNKEKLENLDLSSVKVILNGAEPINADLVDEFLKYLEPYGLRQDSMHMGYGMAEASVGVSIGRYHFDKIYLNRHILQVGRQVEEVKPQSEEGLVFVKEGFPINDCKVRVCDENEEVLPENVLGNLQIKGKNVMRGYYNNPEATAEVITSDGWIRTGDLGYISSGEIVVTGRAKDVIFVNGQNVYPHDIERIAEDIEGIELGRVVACGVRNSETQVDDIVIFVLYKNSLDNFIHLAKEIRSYINERTGWKISDVIPIRQIPKTTSGKVQRYQLAKDYLEKKYEDISNDLKKLISSNDEQFKEETESNKKIDIERIKQVFLSVLKINEVDVNGRYFEMGISSIQLVQIAEAIENELNISLEVSDFFENPTISLLTKSIEKLEGDRQKEKKGQKEKRIKDDIAVIGMSGLFPKSNNIETFWRNIVGGKDCIDSLSSQRLKDTQHFIRSLGWRTEDITLLEGGYLEDIDKFDYSFFNMTPKEASLMDPNQRLFLQIAWNTLEDAGYGGGKLSKKSVGTFVGFSKNGYDYERLLSETNPESLAQYAVGNLASIISGRIAYLLDFKGPAMTIDTACSSSLVAVHSACQSLLSGECEVALAGGVKTTILPMEVGIGIESSDQRARPFDNEADGTGLGEGVGAVLLKPLKKAIEDGDHVHAVIKGSAINQDGTTVGITAPNSQAQGDLIVQAWKNSGIDPKTIGYLEAHGTGTSLGDPIEIKGIKRAFEQFTDQKQFCAVGSVKANIGHLYECAGIAGLIKTILCMKNKMIPPLTHFNKPNKKIHFEDSPLYVPTQPTMWKTSDHPRRCGVSSFGFSGTNCHVVLEEFIKDKNVDKKNADLENMYTLSAHSVATLKEMAQKHVEYLLLNTEVSLEDVCYTLNTGRRHERYRLAIMVKNIDELINKLTSFIQGSEDTYLYTNVLTVDNESYGLLQQTNELIEKSKINSNNRKEFITYLCKLYILGKEVDWEHIYSDGQKRRRISLPVYHFDQQRCWVEQEKQVIVKTEEVPDMISTDRVISVLKEIIQKTTGFSLDEINKASNFLEMGLDSIMLTQVRKEIIKEFNIEIPVENFFESLTTLDKLSMFIANSGATIVNQSEPHVKIIESKTNSKDIEKSNKLEEPVEQMAKPQFVQNSVMGEIISQQIATLNQQQQSMTNLFNQQLQYLGLERTTVESAAYEQVATSLEVPTSERRNEVTRKKKILTNVIEKEKSKPFIPYQPLILEEEGNFTLEQKEFLNKFIENYTKRTEKSKQYTQKTRYVHANNRNVAGFRSYWKELNYPIIAEKSSGSKMWDLDGNEYVDLTMGFGVNLFGHNPKFINRELMRKIDTDFPPLGPMSNTAGKAAQLISELTGVERVAFYNSGTEAVMVALRLARAKTGRSKIVLFAGSYHGTFDGVLAVSDPNSDEGNALPMAPGVTAGMMEDIIILNYNNPKSLDIIREQAHDIAAVLVEPVQSRRPDLQPKEFLQELRDITRNSGTALIFDEIITGFRIHLGGAQKWFDIEADLVTYGKIVGGGLPLGIVAGKANFMDGIDGGFWNFGDKSYPVNADKKTFVGGTFCTHPLAMDAAIQVLEYMKQHGNELQEKLNQRCEQLIEKLNQVFKQNEIPIYMVNFGSLFRFVSFGDIELFFYLLLDKGIYIWEGRNCFLSIAHTDDDINRIIQAVEATIKELQDIGFFPKKNMKESKNEHVFDENAHKKNKIIPLTKEQQQIWFAVNARESDSSAFIETVALEIKGEVRIDILNQAFETIVERHEALRSVIDLNGEYQEVLSSIDIPVEFTDLSNNKSQSQGRGLKKWFEEEGLAPFDFDCKKPLFRVHVVKLDYNHYALFASFHHIIIDGWSIALIVKELEQLYTSYCRGERNVLLSSPAQFQEYSSWQKEQLSSLLSEEALSYWENKLPASPIGLNLPSTHGGIIKKNFKGKRESLKIGPSLTRKLKEFSLQQGNSLFVTLLAVYKVLLHRLTGEKRLIVGVPTSGQAQMDEYLLVGNCVNVLPIYTEISEKEIFTNYLSKVKQVMKEMNKFQNFSFASLAEQFENAVVPEINAVFNMDRPLKQLYFNEAIVNVIPSVIQCSKYDIFLNVMEQSGELSFDFDVNTDIVTPGVLSCWKNYFTKLIESLINESNEEISNISLLTNEELRNRDKLESGTHLLDQYGNPSLVGAVGELYEADKHQSNKMKSTDLLGLYNEDGKFVHMGSVKERKLIKGHNVYLSKLRSYLESKEEIEQAYVMEYIEDNETEKAIIAFVKSHNNNSDAAHLKKQLSDEITEYYVPKEIIIVDTFPKKANGDIDERVLVSLRNKTRSIEFEILTKTEQAVLEIWRNVLKTHDISKDDNFFNLGGGSLEATTILARLQGKFEKELPISTIFKAQTIKELAEFIDDAKEDIYQPIIHLEDREYFDISTAQRRMFIMNDMGGGTAYNITGRLDIDGELDVTHFLAVLNELLERHQSFRTSFEVRGDRIVQTIDKSIEFDIKVTNINESELNQVVTDFARPFNLKKAPLIRVELFCINPRQYVLMLDMHHIIADGVSMSIFIEELIDLYTGKVLPVNKIEYTDFAYWQNSKFFQDKKAKQGEYWINKLKDKWQPNKLLPTDFTRPKFQSFEGAVLKYDLDSEVINYLQEIANKNGATLYMVFMAAYHILLSKIKGEQDISSGTVAAGRTHLDFERIIGMFVNTLVIQSNPNIEKKFMSYLNEMKESCIQAFENQEYPYEELVESLRREIDLSEGQLIDTLFVMQNFDMGEKEAKGITFSPSEIIPSVAQFDLIFSIDEWRGKYAVRVNYSSKLFKAETINNLMEQYKYLLKSIAVNSESTIEELHNKLEIGEQSCMTIQSLFQLQVEKSPNQIAVSFNGQNITYQELNAKANQIANALTSRGVSNENVVGIIQERSINNLISTLGVLKAGAAYLPIDPNTPKERMKHMLSESKADFIIVQDQFKDIEGLSCKVLNIADSSWFREEKTANLQVTYEPSHLAYVIYTSGTTGLPKGVCIEQSAITNTLLWRKEEYAFKKTDKVMPLVSSSFDAFVSALFTPLLSGITVILPTHDEIREPVLIKRLILNKEVTHIVCTPSIYVTILEALTVEEAKSIRAITLGGEKISKQLLERSETKLPHIELINEYGPTEYSVITTFNRNMSSKQLNNIGKAINNTDIFILDEHLQVQPENVPGELCVGGKGLARGYLNNAQLTNEKFIAHPSYKKSKLYRTGDLVCKQSDGTFEYLGRIDEQVKIRGHRIEPSEIESVIMTHEAVKEAVVLAKESSSDTELWAYVVLVHPLSEAELKKYLMTKLPTYMIPTNIIFLSNIPLTPNGKIDKKSLSQLDIKSLEQKDKNSPSHNIEAKLVEVWKEVLDIDHLEKDTHFLELGGHSLKATLLTAKVNQEFEIELLSRELFQAPTFNQYLDVVSKAQKTKYQPMEVIEEQEYYPVSSSQERLLAVQNMDETGLAYNMSAALILEGEVDKERVEKVFNTLVERHDAFRTEFDYINGEAVQRISKNITFKMDYLEIDDVNELEPLIRKFIRPFNVNQAPLLRVELIKLKGQYLLNIDMHHLIADGISVDLIISEWSRLYNGEELPPLRVQYKDYVSWANAKEQNDMQEKERYWLDQFKGEIPILDMPTDYLRPQMQSFEGDTYKFMLPDDIKEGLKTLSETTDTTLFMIMLAAYHTLLSKYTGQEDIIVGIPAAGRMHEDTKGIVGLFVNTLAIRNYPMANKSFHNFLAEVKETILGALDHQDYAFSNLVNKLGLTRDLSRNFLFDTMFSFFNTDSQQWDTKDLSIKPYEFKTNISKFDLVLNAEQKADDIYLEFEYCTKLFKSETIEQLGRHYIHVLREVILKGNTELSQIEILANKEKASMDFKFNNTFKDRQGSQPLHYYVEEQVRNNPKEIAVVFEDKKLTYKELNDYANELANLLLSKGINASHRVPIIMNRDLEVVVSMLAVMKIGASFAPIDINWPINRKIDVLKELESPVVITNEKLTNFNGELPYEFYYIQLENFSGVDKNPDVEVDKEDPLYVIFTSGSTGKPKGVIVPHRGVINRLLWMNDYYGIESAKSVLQTTDHIYDSVVWQIFWPLMNGGKTTLTNKEDTLNADYICSIVHEQKITMTDFVPSVFNTIVSQLEKNQVIHEKLKSLMQVIIGGEEITPKTVQYFIKVFPHVKVTNLYGPTEASIGCIFYEVNGHEDKIPIGKPIDNTKIYILDQYLKRVPVGVPGHLYISGEPLAIGYLNNEKATREAYIENPYGTEGYKKMYKTGDVAKYLPDGNIAYLGRSDLQIKIRGYRIELNEIEFYLEQFEEINEAIVTTQEINGTTFLFGYVVGEKNIDLEQILEALAKQLPEYMIPTKLMQIDKIPIAFSGKANRKALPKFDWTDSVVSYESPKNEMEELLTQIWIEVLNISEVGTHDNFFHIGGDSIKGLQIISKLKAKGYELTLKDLFQNPKIQNLALYVKKNARIPNQGPIEGDVILSPIQSRFFKEQGKSLNHFNQSVMLFNSEGFNEDYIKLVFEKLLTHHDALRMKYENESGLFKQTNTGIDNITVDLIVNNFEDYDNVDELIELEANQIQSSLNIFEGPLMKVGLFKTSDGDHLLIVIHHLVIDGVSWRIILQDLESLYTGLITGNKIQLPPKTDSYQKWANHLYQYATSEELLVEKEYWLNVQQDPAHLIRKDKYAEDDTFGVSSNIEFTLDNEYTKKLLNEAHQVYNTEISDILLTALGLSMAEWKKSGQTLIYLEGHGRESFIEDIDISRTVGWFTSLYPVLLDIDVEKELSYQIKHVKDSIKRIPNKGFGYAVLKYLNEAAKVELNQKPEVSFNYLGQFDTDVNTSLFNYSNIPSGQEIGKDIVRSVVLDINCMIKDGQLTVVFNYNTKEFKESNVQQLVELYQQKLIEIINHCCNKTAVEKTPTDFTYNQLSIEELGNLANKLSLKLKS</sequence>
<dbReference type="PROSITE" id="PS50075">
    <property type="entry name" value="CARRIER"/>
    <property type="match status" value="5"/>
</dbReference>
<dbReference type="RefSeq" id="WP_336473656.1">
    <property type="nucleotide sequence ID" value="NZ_JBAWSX010000012.1"/>
</dbReference>
<dbReference type="CDD" id="cd00833">
    <property type="entry name" value="PKS"/>
    <property type="match status" value="1"/>
</dbReference>
<dbReference type="InterPro" id="IPR015422">
    <property type="entry name" value="PyrdxlP-dep_Trfase_small"/>
</dbReference>
<dbReference type="Gene3D" id="3.30.559.10">
    <property type="entry name" value="Chloramphenicol acetyltransferase-like domain"/>
    <property type="match status" value="4"/>
</dbReference>
<dbReference type="InterPro" id="IPR000873">
    <property type="entry name" value="AMP-dep_synth/lig_dom"/>
</dbReference>
<dbReference type="InterPro" id="IPR005814">
    <property type="entry name" value="Aminotrans_3"/>
</dbReference>
<dbReference type="InterPro" id="IPR020806">
    <property type="entry name" value="PKS_PP-bd"/>
</dbReference>
<dbReference type="PROSITE" id="PS52004">
    <property type="entry name" value="KS3_2"/>
    <property type="match status" value="1"/>
</dbReference>
<dbReference type="Pfam" id="PF00501">
    <property type="entry name" value="AMP-binding"/>
    <property type="match status" value="3"/>
</dbReference>
<keyword evidence="7" id="KW-0663">Pyridoxal phosphate</keyword>
<dbReference type="NCBIfam" id="TIGR01720">
    <property type="entry name" value="NRPS-para261"/>
    <property type="match status" value="1"/>
</dbReference>
<dbReference type="Gene3D" id="3.40.50.12780">
    <property type="entry name" value="N-terminal domain of ligase-like"/>
    <property type="match status" value="1"/>
</dbReference>
<evidence type="ECO:0000256" key="6">
    <source>
        <dbReference type="ARBA" id="ARBA00022737"/>
    </source>
</evidence>
<dbReference type="Proteomes" id="UP001372526">
    <property type="component" value="Unassembled WGS sequence"/>
</dbReference>
<dbReference type="Pfam" id="PF00668">
    <property type="entry name" value="Condensation"/>
    <property type="match status" value="4"/>
</dbReference>
<keyword evidence="3" id="KW-0596">Phosphopantetheine</keyword>
<comment type="similarity">
    <text evidence="2">Belongs to the ATP-dependent AMP-binding enzyme family.</text>
</comment>
<dbReference type="InterPro" id="IPR016039">
    <property type="entry name" value="Thiolase-like"/>
</dbReference>
<comment type="cofactor">
    <cofactor evidence="1">
        <name>pantetheine 4'-phosphate</name>
        <dbReference type="ChEBI" id="CHEBI:47942"/>
    </cofactor>
</comment>
<dbReference type="SUPFAM" id="SSF47336">
    <property type="entry name" value="ACP-like"/>
    <property type="match status" value="5"/>
</dbReference>
<dbReference type="Gene3D" id="3.30.300.30">
    <property type="match status" value="4"/>
</dbReference>
<keyword evidence="6" id="KW-0677">Repeat</keyword>
<dbReference type="SUPFAM" id="SSF53383">
    <property type="entry name" value="PLP-dependent transferases"/>
    <property type="match status" value="1"/>
</dbReference>
<dbReference type="InterPro" id="IPR020845">
    <property type="entry name" value="AMP-binding_CS"/>
</dbReference>
<dbReference type="CDD" id="cd19531">
    <property type="entry name" value="LCL_NRPS-like"/>
    <property type="match status" value="2"/>
</dbReference>
<dbReference type="Pfam" id="PF00109">
    <property type="entry name" value="ketoacyl-synt"/>
    <property type="match status" value="1"/>
</dbReference>
<dbReference type="NCBIfam" id="TIGR01733">
    <property type="entry name" value="AA-adenyl-dom"/>
    <property type="match status" value="2"/>
</dbReference>
<feature type="domain" description="Carrier" evidence="9">
    <location>
        <begin position="1279"/>
        <end position="1358"/>
    </location>
</feature>
<dbReference type="InterPro" id="IPR010060">
    <property type="entry name" value="NRPS_synth"/>
</dbReference>
<dbReference type="InterPro" id="IPR042099">
    <property type="entry name" value="ANL_N_sf"/>
</dbReference>